<dbReference type="EC" id="2.4.2.-" evidence="2"/>
<dbReference type="InterPro" id="IPR052636">
    <property type="entry name" value="UDP-D-xylose:L-fucose_XylT"/>
</dbReference>
<keyword evidence="2" id="KW-0961">Cell wall biogenesis/degradation</keyword>
<evidence type="ECO:0000313" key="5">
    <source>
        <dbReference type="Proteomes" id="UP000596660"/>
    </source>
</evidence>
<keyword evidence="2" id="KW-0808">Transferase</keyword>
<dbReference type="EnsemblPlants" id="AUR62022632-RA">
    <property type="protein sequence ID" value="AUR62022632-RA:cds"/>
    <property type="gene ID" value="AUR62022632"/>
</dbReference>
<keyword evidence="2" id="KW-0333">Golgi apparatus</keyword>
<dbReference type="PANTHER" id="PTHR47032">
    <property type="entry name" value="UDP-D-XYLOSE:L-FUCOSE ALPHA-1,3-D-XYLOSYLTRANSFERASE-RELATED"/>
    <property type="match status" value="1"/>
</dbReference>
<dbReference type="AlphaFoldDB" id="A0A803M334"/>
<protein>
    <recommendedName>
        <fullName evidence="2">Glycosyltransferase</fullName>
        <ecNumber evidence="2">2.4.2.-</ecNumber>
    </recommendedName>
</protein>
<dbReference type="SUPFAM" id="SSF53448">
    <property type="entry name" value="Nucleotide-diphospho-sugar transferases"/>
    <property type="match status" value="1"/>
</dbReference>
<accession>A0A803M334</accession>
<proteinExistence type="inferred from homology"/>
<keyword evidence="2" id="KW-0735">Signal-anchor</keyword>
<reference evidence="4" key="2">
    <citation type="submission" date="2021-03" db="UniProtKB">
        <authorList>
            <consortium name="EnsemblPlants"/>
        </authorList>
    </citation>
    <scope>IDENTIFICATION</scope>
</reference>
<comment type="subcellular location">
    <subcellularLocation>
        <location evidence="2">Golgi apparatus membrane</location>
        <topology evidence="2">Single-pass type II membrane protein</topology>
    </subcellularLocation>
</comment>
<evidence type="ECO:0000256" key="2">
    <source>
        <dbReference type="RuleBase" id="RU363055"/>
    </source>
</evidence>
<organism evidence="4 5">
    <name type="scientific">Chenopodium quinoa</name>
    <name type="common">Quinoa</name>
    <dbReference type="NCBI Taxonomy" id="63459"/>
    <lineage>
        <taxon>Eukaryota</taxon>
        <taxon>Viridiplantae</taxon>
        <taxon>Streptophyta</taxon>
        <taxon>Embryophyta</taxon>
        <taxon>Tracheophyta</taxon>
        <taxon>Spermatophyta</taxon>
        <taxon>Magnoliopsida</taxon>
        <taxon>eudicotyledons</taxon>
        <taxon>Gunneridae</taxon>
        <taxon>Pentapetalae</taxon>
        <taxon>Caryophyllales</taxon>
        <taxon>Chenopodiaceae</taxon>
        <taxon>Chenopodioideae</taxon>
        <taxon>Atripliceae</taxon>
        <taxon>Chenopodium</taxon>
    </lineage>
</organism>
<sequence length="289" mass="33201">MEKNIVGAENVDVIDGDKDIEEADLKAEYSMGAEDSTYQAFSDEKRVGMLLICLDMGNRIPWVLLVARIGVGSDSKCNAKKLISKFFLQSMMDPGFFKFTARRPRHLLNILELGYNVMYNDVDMVWLKDPFPYLEGNHDVYFMDDVAAVKPLNHSHALPPPGKKGRPYVCSCMIFLRPTTGAKLAMRKWLEELQEQPWTRAKKANDQPAFNWALMKIEKQVDMYLLPQSAFPTGGLYFKNKTWVRETEGSHVIIHNNYIIGFEKKIKRFRDYGLWLVDDYASESPLGKL</sequence>
<dbReference type="GO" id="GO:0010306">
    <property type="term" value="P:rhamnogalacturonan II biosynthetic process"/>
    <property type="evidence" value="ECO:0007669"/>
    <property type="project" value="TreeGrafter"/>
</dbReference>
<dbReference type="InterPro" id="IPR005069">
    <property type="entry name" value="Nucl-diP-sugar_transferase"/>
</dbReference>
<dbReference type="PANTHER" id="PTHR47032:SF1">
    <property type="entry name" value="UDP-D-XYLOSE:L-FUCOSE ALPHA-1,3-D-XYLOSYLTRANSFERASE-RELATED"/>
    <property type="match status" value="1"/>
</dbReference>
<dbReference type="Proteomes" id="UP000596660">
    <property type="component" value="Unplaced"/>
</dbReference>
<name>A0A803M334_CHEQI</name>
<evidence type="ECO:0000259" key="3">
    <source>
        <dbReference type="Pfam" id="PF03407"/>
    </source>
</evidence>
<comment type="similarity">
    <text evidence="1 2">Belongs to the glycosyltransferase 77 family.</text>
</comment>
<dbReference type="GO" id="GO:0035252">
    <property type="term" value="F:UDP-xylosyltransferase activity"/>
    <property type="evidence" value="ECO:0007669"/>
    <property type="project" value="TreeGrafter"/>
</dbReference>
<evidence type="ECO:0000313" key="4">
    <source>
        <dbReference type="EnsemblPlants" id="AUR62022632-RA:cds"/>
    </source>
</evidence>
<keyword evidence="5" id="KW-1185">Reference proteome</keyword>
<feature type="domain" description="Nucleotide-diphospho-sugar transferase" evidence="3">
    <location>
        <begin position="89"/>
        <end position="269"/>
    </location>
</feature>
<dbReference type="Gramene" id="AUR62022632-RA">
    <property type="protein sequence ID" value="AUR62022632-RA:cds"/>
    <property type="gene ID" value="AUR62022632"/>
</dbReference>
<evidence type="ECO:0000256" key="1">
    <source>
        <dbReference type="ARBA" id="ARBA00007033"/>
    </source>
</evidence>
<reference evidence="4" key="1">
    <citation type="journal article" date="2017" name="Nature">
        <title>The genome of Chenopodium quinoa.</title>
        <authorList>
            <person name="Jarvis D.E."/>
            <person name="Ho Y.S."/>
            <person name="Lightfoot D.J."/>
            <person name="Schmoeckel S.M."/>
            <person name="Li B."/>
            <person name="Borm T.J.A."/>
            <person name="Ohyanagi H."/>
            <person name="Mineta K."/>
            <person name="Michell C.T."/>
            <person name="Saber N."/>
            <person name="Kharbatia N.M."/>
            <person name="Rupper R.R."/>
            <person name="Sharp A.R."/>
            <person name="Dally N."/>
            <person name="Boughton B.A."/>
            <person name="Woo Y.H."/>
            <person name="Gao G."/>
            <person name="Schijlen E.G.W.M."/>
            <person name="Guo X."/>
            <person name="Momin A.A."/>
            <person name="Negrao S."/>
            <person name="Al-Babili S."/>
            <person name="Gehring C."/>
            <person name="Roessner U."/>
            <person name="Jung C."/>
            <person name="Murphy K."/>
            <person name="Arold S.T."/>
            <person name="Gojobori T."/>
            <person name="van der Linden C.G."/>
            <person name="van Loo E.N."/>
            <person name="Jellen E.N."/>
            <person name="Maughan P.J."/>
            <person name="Tester M."/>
        </authorList>
    </citation>
    <scope>NUCLEOTIDE SEQUENCE [LARGE SCALE GENOMIC DNA]</scope>
    <source>
        <strain evidence="4">cv. PI 614886</strain>
    </source>
</reference>
<dbReference type="InterPro" id="IPR029044">
    <property type="entry name" value="Nucleotide-diphossugar_trans"/>
</dbReference>
<keyword evidence="2" id="KW-0328">Glycosyltransferase</keyword>
<keyword evidence="2" id="KW-0812">Transmembrane</keyword>
<dbReference type="GO" id="GO:0000139">
    <property type="term" value="C:Golgi membrane"/>
    <property type="evidence" value="ECO:0007669"/>
    <property type="project" value="UniProtKB-SubCell"/>
</dbReference>
<dbReference type="Pfam" id="PF03407">
    <property type="entry name" value="Nucleotid_trans"/>
    <property type="match status" value="1"/>
</dbReference>
<dbReference type="OMA" id="WISIIAE"/>